<dbReference type="Proteomes" id="UP001501436">
    <property type="component" value="Unassembled WGS sequence"/>
</dbReference>
<dbReference type="InterPro" id="IPR001296">
    <property type="entry name" value="Glyco_trans_1"/>
</dbReference>
<dbReference type="PANTHER" id="PTHR45947:SF3">
    <property type="entry name" value="SULFOQUINOVOSYL TRANSFERASE SQD2"/>
    <property type="match status" value="1"/>
</dbReference>
<feature type="domain" description="Glycosyl transferase family 1" evidence="1">
    <location>
        <begin position="185"/>
        <end position="334"/>
    </location>
</feature>
<dbReference type="Pfam" id="PF13439">
    <property type="entry name" value="Glyco_transf_4"/>
    <property type="match status" value="1"/>
</dbReference>
<accession>A0ABP9FZN2</accession>
<evidence type="ECO:0000313" key="4">
    <source>
        <dbReference type="Proteomes" id="UP001501436"/>
    </source>
</evidence>
<dbReference type="EMBL" id="BAABJI010000002">
    <property type="protein sequence ID" value="GAA4922978.1"/>
    <property type="molecule type" value="Genomic_DNA"/>
</dbReference>
<dbReference type="SUPFAM" id="SSF53756">
    <property type="entry name" value="UDP-Glycosyltransferase/glycogen phosphorylase"/>
    <property type="match status" value="1"/>
</dbReference>
<evidence type="ECO:0008006" key="5">
    <source>
        <dbReference type="Google" id="ProtNLM"/>
    </source>
</evidence>
<evidence type="ECO:0000259" key="2">
    <source>
        <dbReference type="Pfam" id="PF13439"/>
    </source>
</evidence>
<name>A0ABP9FZN2_9SPHI</name>
<keyword evidence="4" id="KW-1185">Reference proteome</keyword>
<feature type="domain" description="Glycosyltransferase subfamily 4-like N-terminal" evidence="2">
    <location>
        <begin position="2"/>
        <end position="167"/>
    </location>
</feature>
<evidence type="ECO:0000313" key="3">
    <source>
        <dbReference type="EMBL" id="GAA4922978.1"/>
    </source>
</evidence>
<organism evidence="3 4">
    <name type="scientific">Mucilaginibacter defluvii</name>
    <dbReference type="NCBI Taxonomy" id="1196019"/>
    <lineage>
        <taxon>Bacteria</taxon>
        <taxon>Pseudomonadati</taxon>
        <taxon>Bacteroidota</taxon>
        <taxon>Sphingobacteriia</taxon>
        <taxon>Sphingobacteriales</taxon>
        <taxon>Sphingobacteriaceae</taxon>
        <taxon>Mucilaginibacter</taxon>
    </lineage>
</organism>
<gene>
    <name evidence="3" type="ORF">GCM10023313_28800</name>
</gene>
<dbReference type="Pfam" id="PF00534">
    <property type="entry name" value="Glycos_transf_1"/>
    <property type="match status" value="1"/>
</dbReference>
<evidence type="ECO:0000259" key="1">
    <source>
        <dbReference type="Pfam" id="PF00534"/>
    </source>
</evidence>
<dbReference type="CDD" id="cd03814">
    <property type="entry name" value="GT4-like"/>
    <property type="match status" value="1"/>
</dbReference>
<protein>
    <recommendedName>
        <fullName evidence="5">Glycosyltransferase involved in cell wall biosynthesis</fullName>
    </recommendedName>
</protein>
<dbReference type="Gene3D" id="3.40.50.2000">
    <property type="entry name" value="Glycogen Phosphorylase B"/>
    <property type="match status" value="2"/>
</dbReference>
<proteinExistence type="predicted"/>
<sequence length="369" mass="41352">MYQLISRIDAERYEFLFICGTGPDELCGFECIKVPALTVPVNRSYKLALPGLVQSSLKEKLKIFDADVVHIATPSFLGEFALKYARQEQLPVITIYHTHFISYIDYYFKQAPFLIDFIRSRVTESQRNFYNGCDMIYMPSEGISKWLTDIGVRADKMKSWKRGIDTSLFSPAKNDAELMRNITGDNAPVILFASRLVWEKNLETLFNIYDGLKATHVPFNLVVAGDGKEKAICEERMPDAFFTGRVDHETLSALYASADVFVFPSVSEAYGNVVLEAMASGLPCVIADGGGSADFIEQSINGFKCNPYDAAAYISKIMLLLNDDKLRRDIIQAGLQYSCAFDWDELAGIYFNDINQLAGQTQGQLLPAE</sequence>
<dbReference type="PANTHER" id="PTHR45947">
    <property type="entry name" value="SULFOQUINOVOSYL TRANSFERASE SQD2"/>
    <property type="match status" value="1"/>
</dbReference>
<dbReference type="InterPro" id="IPR028098">
    <property type="entry name" value="Glyco_trans_4-like_N"/>
</dbReference>
<reference evidence="4" key="1">
    <citation type="journal article" date="2019" name="Int. J. Syst. Evol. Microbiol.">
        <title>The Global Catalogue of Microorganisms (GCM) 10K type strain sequencing project: providing services to taxonomists for standard genome sequencing and annotation.</title>
        <authorList>
            <consortium name="The Broad Institute Genomics Platform"/>
            <consortium name="The Broad Institute Genome Sequencing Center for Infectious Disease"/>
            <person name="Wu L."/>
            <person name="Ma J."/>
        </authorList>
    </citation>
    <scope>NUCLEOTIDE SEQUENCE [LARGE SCALE GENOMIC DNA]</scope>
    <source>
        <strain evidence="4">JCM 18283</strain>
    </source>
</reference>
<comment type="caution">
    <text evidence="3">The sequence shown here is derived from an EMBL/GenBank/DDBJ whole genome shotgun (WGS) entry which is preliminary data.</text>
</comment>
<dbReference type="InterPro" id="IPR050194">
    <property type="entry name" value="Glycosyltransferase_grp1"/>
</dbReference>